<comment type="caution">
    <text evidence="2">The sequence shown here is derived from an EMBL/GenBank/DDBJ whole genome shotgun (WGS) entry which is preliminary data.</text>
</comment>
<dbReference type="RefSeq" id="WP_378574643.1">
    <property type="nucleotide sequence ID" value="NZ_JBHSFQ010000012.1"/>
</dbReference>
<evidence type="ECO:0000313" key="3">
    <source>
        <dbReference type="Proteomes" id="UP001595923"/>
    </source>
</evidence>
<gene>
    <name evidence="2" type="ORF">ACFO4E_14045</name>
</gene>
<name>A0ABV9DVP9_9ACTN</name>
<dbReference type="Pfam" id="PF02698">
    <property type="entry name" value="DUF218"/>
    <property type="match status" value="1"/>
</dbReference>
<dbReference type="EMBL" id="JBHSFQ010000012">
    <property type="protein sequence ID" value="MFC4562981.1"/>
    <property type="molecule type" value="Genomic_DNA"/>
</dbReference>
<dbReference type="PANTHER" id="PTHR30336:SF20">
    <property type="entry name" value="DUF218 DOMAIN-CONTAINING PROTEIN"/>
    <property type="match status" value="1"/>
</dbReference>
<dbReference type="Gene3D" id="3.40.50.620">
    <property type="entry name" value="HUPs"/>
    <property type="match status" value="1"/>
</dbReference>
<proteinExistence type="predicted"/>
<evidence type="ECO:0000259" key="1">
    <source>
        <dbReference type="Pfam" id="PF02698"/>
    </source>
</evidence>
<feature type="domain" description="DUF218" evidence="1">
    <location>
        <begin position="34"/>
        <end position="151"/>
    </location>
</feature>
<organism evidence="2 3">
    <name type="scientific">Nocardiopsis mangrovi</name>
    <dbReference type="NCBI Taxonomy" id="1179818"/>
    <lineage>
        <taxon>Bacteria</taxon>
        <taxon>Bacillati</taxon>
        <taxon>Actinomycetota</taxon>
        <taxon>Actinomycetes</taxon>
        <taxon>Streptosporangiales</taxon>
        <taxon>Nocardiopsidaceae</taxon>
        <taxon>Nocardiopsis</taxon>
    </lineage>
</organism>
<dbReference type="InterPro" id="IPR014729">
    <property type="entry name" value="Rossmann-like_a/b/a_fold"/>
</dbReference>
<dbReference type="PANTHER" id="PTHR30336">
    <property type="entry name" value="INNER MEMBRANE PROTEIN, PROBABLE PERMEASE"/>
    <property type="match status" value="1"/>
</dbReference>
<dbReference type="Proteomes" id="UP001595923">
    <property type="component" value="Unassembled WGS sequence"/>
</dbReference>
<protein>
    <submittedName>
        <fullName evidence="2">YdcF family protein</fullName>
    </submittedName>
</protein>
<sequence length="233" mass="24816">MTAELNDDVHAAARMLWDFHTAPALPAGDPGRHDLILALGSHDLRVADHAALLWRQGAAPLLLCSGCRGRRTGGSDGHPRWERTEAAVFADIARAAGVPRSALVLEDRSTNTGENLDFSRALCDRDGLASGRILITAKPYMARRALATAKVRWTDPEWAFSGHACGYDGYPADASEAAELVHFLVGDLQRLDVYAERGWAAPVAVPSGVRDAFDALVGWGFTAHLVPGSAAGA</sequence>
<reference evidence="3" key="1">
    <citation type="journal article" date="2019" name="Int. J. Syst. Evol. Microbiol.">
        <title>The Global Catalogue of Microorganisms (GCM) 10K type strain sequencing project: providing services to taxonomists for standard genome sequencing and annotation.</title>
        <authorList>
            <consortium name="The Broad Institute Genomics Platform"/>
            <consortium name="The Broad Institute Genome Sequencing Center for Infectious Disease"/>
            <person name="Wu L."/>
            <person name="Ma J."/>
        </authorList>
    </citation>
    <scope>NUCLEOTIDE SEQUENCE [LARGE SCALE GENOMIC DNA]</scope>
    <source>
        <strain evidence="3">XZYJ18</strain>
    </source>
</reference>
<dbReference type="InterPro" id="IPR051599">
    <property type="entry name" value="Cell_Envelope_Assoc"/>
</dbReference>
<keyword evidence="3" id="KW-1185">Reference proteome</keyword>
<dbReference type="CDD" id="cd06259">
    <property type="entry name" value="YdcF-like"/>
    <property type="match status" value="1"/>
</dbReference>
<dbReference type="InterPro" id="IPR003848">
    <property type="entry name" value="DUF218"/>
</dbReference>
<evidence type="ECO:0000313" key="2">
    <source>
        <dbReference type="EMBL" id="MFC4562981.1"/>
    </source>
</evidence>
<accession>A0ABV9DVP9</accession>